<dbReference type="InterPro" id="IPR013737">
    <property type="entry name" value="Bac_rhamnosid_N"/>
</dbReference>
<dbReference type="PANTHER" id="PTHR33307">
    <property type="entry name" value="ALPHA-RHAMNOSIDASE (EUROFUNG)"/>
    <property type="match status" value="1"/>
</dbReference>
<dbReference type="Pfam" id="PF17389">
    <property type="entry name" value="Bac_rhamnosid6H"/>
    <property type="match status" value="1"/>
</dbReference>
<sequence>MRATNLTVACLTNPLGIDVRCPELAWIDEDGLSQSAYQVECKDGAGATLWDTGKVASASMRIAWPGAALASRERVTWRVRLWDDGDACGPWSEFASIEEGLLSADDWCARWISGNYDVPTPRAGALGNFRQMVAAMRPASPDQVVTEPILEGRYPVDCFCRAFVVGKAPVRARLYITACGLYEARIDGEKVGDLCMAPGHTDYRKRVQYQTYDVTAALATGAHELTVQLADGWYRGSCGAWGLLNQYGTQTKLLAQLEVTYADGHVDCVATDTDWQWSGDGPILFADNKDGEMVDATRAPSYAGHARDARHDVAPTASNNVPITMHERFSPAPALAPNGRLLFDLGQNIAGWVELDFDAHESQHVLLRCGEMLDADGNLTLKNIQCSREGFATPLQQVEYVCREGHNHYRTTFCVFGFRYVEVETNVQLGEGSLTAIALYSDMRQTGSFECSNELLNRFFESTVWSTKGNSLDVPTDCPTRERHGWSGDAQIFFETLSYLFDCRSFERKWLHDLFDWQKRDGRLPQVAPAGGVDSYMRFLDGSVGWADAGILIPYRYWRHYGDASVLAELYDGMRRYAEFMIRRCGRRGPFSKRVGIHGEAKKYLVNMGQCYGEWAEPADVHKMDWKDTVAPHPEVATAYTDYVLGCMAQIARELGHEEDEARYRQYSEGCRLAYQELSRLPEFSLDTDRQARLVRPLAFGLLDPQQTAYARKRLVKACESYGWRLGTGFLSTPLILDVLAKYDLDAAYRLLENEEMPGWLFMPKMGATTVWESWEGTQAQGGIASLNHYSKGAVCAWLFRVMCGIAPDGERHVTVAPRPGGRFAYAKAGYESPCGFVGCGWQRVEDGWRFAVEVPANCAATVVLPDGSTREVGAGVHEFECVARAAREG</sequence>
<dbReference type="OrthoDB" id="9761045at2"/>
<feature type="domain" description="Bacterial alpha-L-rhamnosidase N-terminal" evidence="5">
    <location>
        <begin position="168"/>
        <end position="321"/>
    </location>
</feature>
<dbReference type="InterPro" id="IPR008902">
    <property type="entry name" value="Rhamnosid_concanavalin"/>
</dbReference>
<dbReference type="PANTHER" id="PTHR33307:SF6">
    <property type="entry name" value="ALPHA-RHAMNOSIDASE (EUROFUNG)-RELATED"/>
    <property type="match status" value="1"/>
</dbReference>
<keyword evidence="3" id="KW-0378">Hydrolase</keyword>
<protein>
    <recommendedName>
        <fullName evidence="2">alpha-L-rhamnosidase</fullName>
        <ecNumber evidence="2">3.2.1.40</ecNumber>
    </recommendedName>
</protein>
<dbReference type="STRING" id="1125712.HMPREF1316_0653"/>
<evidence type="ECO:0000256" key="1">
    <source>
        <dbReference type="ARBA" id="ARBA00001445"/>
    </source>
</evidence>
<comment type="caution">
    <text evidence="8">The sequence shown here is derived from an EMBL/GenBank/DDBJ whole genome shotgun (WGS) entry which is preliminary data.</text>
</comment>
<evidence type="ECO:0000313" key="8">
    <source>
        <dbReference type="EMBL" id="ERL06137.1"/>
    </source>
</evidence>
<dbReference type="EMBL" id="AWEZ01000069">
    <property type="protein sequence ID" value="ERL06137.1"/>
    <property type="molecule type" value="Genomic_DNA"/>
</dbReference>
<feature type="domain" description="Alpha-L-rhamnosidase C-terminal" evidence="7">
    <location>
        <begin position="810"/>
        <end position="873"/>
    </location>
</feature>
<dbReference type="InterPro" id="IPR012341">
    <property type="entry name" value="6hp_glycosidase-like_sf"/>
</dbReference>
<dbReference type="eggNOG" id="COG3408">
    <property type="taxonomic scope" value="Bacteria"/>
</dbReference>
<gene>
    <name evidence="8" type="ORF">HMPREF1316_0653</name>
</gene>
<evidence type="ECO:0000256" key="3">
    <source>
        <dbReference type="ARBA" id="ARBA00022801"/>
    </source>
</evidence>
<dbReference type="GO" id="GO:0030596">
    <property type="term" value="F:alpha-L-rhamnosidase activity"/>
    <property type="evidence" value="ECO:0007669"/>
    <property type="project" value="UniProtKB-EC"/>
</dbReference>
<dbReference type="Pfam" id="PF25788">
    <property type="entry name" value="Ig_Rha78A_N"/>
    <property type="match status" value="1"/>
</dbReference>
<dbReference type="PIRSF" id="PIRSF010631">
    <property type="entry name" value="A-rhamnsds"/>
    <property type="match status" value="1"/>
</dbReference>
<dbReference type="InterPro" id="IPR008928">
    <property type="entry name" value="6-hairpin_glycosidase_sf"/>
</dbReference>
<dbReference type="Pfam" id="PF08531">
    <property type="entry name" value="Bac_rhamnosid_N"/>
    <property type="match status" value="1"/>
</dbReference>
<proteinExistence type="predicted"/>
<evidence type="ECO:0000259" key="5">
    <source>
        <dbReference type="Pfam" id="PF08531"/>
    </source>
</evidence>
<dbReference type="Pfam" id="PF05592">
    <property type="entry name" value="Bac_rhamnosid"/>
    <property type="match status" value="1"/>
</dbReference>
<dbReference type="PATRIC" id="fig|1125712.3.peg.2313"/>
<accession>U2USP4</accession>
<feature type="domain" description="Alpha-L-rhamnosidase concanavalin-like" evidence="4">
    <location>
        <begin position="337"/>
        <end position="437"/>
    </location>
</feature>
<dbReference type="InterPro" id="IPR035396">
    <property type="entry name" value="Bac_rhamnosid6H"/>
</dbReference>
<dbReference type="Gene3D" id="1.50.10.10">
    <property type="match status" value="1"/>
</dbReference>
<dbReference type="Pfam" id="PF17390">
    <property type="entry name" value="Bac_rhamnosid_C"/>
    <property type="match status" value="1"/>
</dbReference>
<dbReference type="Gene3D" id="2.60.40.10">
    <property type="entry name" value="Immunoglobulins"/>
    <property type="match status" value="1"/>
</dbReference>
<dbReference type="RefSeq" id="WP_021727193.1">
    <property type="nucleotide sequence ID" value="NZ_AWEZ01000069.1"/>
</dbReference>
<evidence type="ECO:0000313" key="9">
    <source>
        <dbReference type="Proteomes" id="UP000016638"/>
    </source>
</evidence>
<dbReference type="Gene3D" id="2.60.420.10">
    <property type="entry name" value="Maltose phosphorylase, domain 3"/>
    <property type="match status" value="1"/>
</dbReference>
<name>U2USP4_9ACTN</name>
<evidence type="ECO:0000259" key="7">
    <source>
        <dbReference type="Pfam" id="PF17390"/>
    </source>
</evidence>
<dbReference type="InterPro" id="IPR016007">
    <property type="entry name" value="Alpha_rhamnosid"/>
</dbReference>
<feature type="domain" description="Alpha-L-rhamnosidase six-hairpin glycosidase" evidence="6">
    <location>
        <begin position="444"/>
        <end position="802"/>
    </location>
</feature>
<dbReference type="InterPro" id="IPR035398">
    <property type="entry name" value="Bac_rhamnosid_C"/>
</dbReference>
<evidence type="ECO:0000259" key="4">
    <source>
        <dbReference type="Pfam" id="PF05592"/>
    </source>
</evidence>
<dbReference type="Proteomes" id="UP000016638">
    <property type="component" value="Unassembled WGS sequence"/>
</dbReference>
<dbReference type="InterPro" id="IPR013783">
    <property type="entry name" value="Ig-like_fold"/>
</dbReference>
<dbReference type="AlphaFoldDB" id="U2USP4"/>
<dbReference type="GO" id="GO:0005975">
    <property type="term" value="P:carbohydrate metabolic process"/>
    <property type="evidence" value="ECO:0007669"/>
    <property type="project" value="InterPro"/>
</dbReference>
<reference evidence="8 9" key="1">
    <citation type="submission" date="2013-08" db="EMBL/GenBank/DDBJ databases">
        <authorList>
            <person name="Durkin A.S."/>
            <person name="Haft D.R."/>
            <person name="McCorrison J."/>
            <person name="Torralba M."/>
            <person name="Gillis M."/>
            <person name="Haft D.H."/>
            <person name="Methe B."/>
            <person name="Sutton G."/>
            <person name="Nelson K.E."/>
        </authorList>
    </citation>
    <scope>NUCLEOTIDE SEQUENCE [LARGE SCALE GENOMIC DNA]</scope>
    <source>
        <strain evidence="8 9">F0195</strain>
    </source>
</reference>
<organism evidence="8 9">
    <name type="scientific">Olsenella profusa F0195</name>
    <dbReference type="NCBI Taxonomy" id="1125712"/>
    <lineage>
        <taxon>Bacteria</taxon>
        <taxon>Bacillati</taxon>
        <taxon>Actinomycetota</taxon>
        <taxon>Coriobacteriia</taxon>
        <taxon>Coriobacteriales</taxon>
        <taxon>Atopobiaceae</taxon>
        <taxon>Olsenella</taxon>
    </lineage>
</organism>
<keyword evidence="9" id="KW-1185">Reference proteome</keyword>
<evidence type="ECO:0000259" key="6">
    <source>
        <dbReference type="Pfam" id="PF17389"/>
    </source>
</evidence>
<comment type="catalytic activity">
    <reaction evidence="1">
        <text>Hydrolysis of terminal non-reducing alpha-L-rhamnose residues in alpha-L-rhamnosides.</text>
        <dbReference type="EC" id="3.2.1.40"/>
    </reaction>
</comment>
<evidence type="ECO:0000256" key="2">
    <source>
        <dbReference type="ARBA" id="ARBA00012652"/>
    </source>
</evidence>
<dbReference type="SUPFAM" id="SSF48208">
    <property type="entry name" value="Six-hairpin glycosidases"/>
    <property type="match status" value="1"/>
</dbReference>
<dbReference type="EC" id="3.2.1.40" evidence="2"/>
<dbReference type="Gene3D" id="2.60.120.260">
    <property type="entry name" value="Galactose-binding domain-like"/>
    <property type="match status" value="2"/>
</dbReference>